<dbReference type="Proteomes" id="UP000603200">
    <property type="component" value="Unassembled WGS sequence"/>
</dbReference>
<proteinExistence type="predicted"/>
<organism evidence="2 3">
    <name type="scientific">Winogradskya humida</name>
    <dbReference type="NCBI Taxonomy" id="113566"/>
    <lineage>
        <taxon>Bacteria</taxon>
        <taxon>Bacillati</taxon>
        <taxon>Actinomycetota</taxon>
        <taxon>Actinomycetes</taxon>
        <taxon>Micromonosporales</taxon>
        <taxon>Micromonosporaceae</taxon>
        <taxon>Winogradskya</taxon>
    </lineage>
</organism>
<protein>
    <submittedName>
        <fullName evidence="2">Transposase</fullName>
    </submittedName>
</protein>
<dbReference type="EMBL" id="BOMN01000113">
    <property type="protein sequence ID" value="GIE24851.1"/>
    <property type="molecule type" value="Genomic_DNA"/>
</dbReference>
<dbReference type="NCBIfam" id="NF033546">
    <property type="entry name" value="transpos_IS21"/>
    <property type="match status" value="1"/>
</dbReference>
<feature type="domain" description="Transposase for insertion sequence element IS21-like C-terminal" evidence="1">
    <location>
        <begin position="254"/>
        <end position="322"/>
    </location>
</feature>
<keyword evidence="3" id="KW-1185">Reference proteome</keyword>
<dbReference type="Pfam" id="PF22483">
    <property type="entry name" value="Mu-transpos_C_2"/>
    <property type="match status" value="1"/>
</dbReference>
<evidence type="ECO:0000313" key="3">
    <source>
        <dbReference type="Proteomes" id="UP000603200"/>
    </source>
</evidence>
<accession>A0ABQ4A1Y6</accession>
<comment type="caution">
    <text evidence="2">The sequence shown here is derived from an EMBL/GenBank/DDBJ whole genome shotgun (WGS) entry which is preliminary data.</text>
</comment>
<evidence type="ECO:0000259" key="1">
    <source>
        <dbReference type="Pfam" id="PF22483"/>
    </source>
</evidence>
<name>A0ABQ4A1Y6_9ACTN</name>
<reference evidence="2 3" key="1">
    <citation type="submission" date="2021-01" db="EMBL/GenBank/DDBJ databases">
        <title>Whole genome shotgun sequence of Actinoplanes humidus NBRC 14915.</title>
        <authorList>
            <person name="Komaki H."/>
            <person name="Tamura T."/>
        </authorList>
    </citation>
    <scope>NUCLEOTIDE SEQUENCE [LARGE SCALE GENOMIC DNA]</scope>
    <source>
        <strain evidence="2 3">NBRC 14915</strain>
    </source>
</reference>
<evidence type="ECO:0000313" key="2">
    <source>
        <dbReference type="EMBL" id="GIE24851.1"/>
    </source>
</evidence>
<dbReference type="PANTHER" id="PTHR35004:SF7">
    <property type="entry name" value="INTEGRASE PROTEIN"/>
    <property type="match status" value="1"/>
</dbReference>
<dbReference type="InterPro" id="IPR054353">
    <property type="entry name" value="IstA-like_C"/>
</dbReference>
<gene>
    <name evidence="2" type="primary">istA</name>
    <name evidence="2" type="ORF">Ahu01nite_079530</name>
</gene>
<dbReference type="PANTHER" id="PTHR35004">
    <property type="entry name" value="TRANSPOSASE RV3428C-RELATED"/>
    <property type="match status" value="1"/>
</dbReference>
<sequence length="490" mass="54928">MEWIDAMLREDLSAPRKQRHTARRIYDRLRVEYDFNMACYSTICTYVNKRRAEILADAREGRMHLEGTVPQLHAPGAEAEVDFADVWVRLAGEPVQCHLFTLRLSYSGKAVHRVYVSESQEAFMQGHVEAFRVLGGVPTRHIRYDNLKPAVNRVCFGRTRVESQRWTAFRSFYGFDPFYCIPGQEGAHEKGGVEHEGGRFRRTHLVPVPEVDTLEELNERLAEIDEVEDKRHVHGANTSIGFNFAEEAPLLAPLPADDFECGITLTPKVRRDSRIVVRQSYYSVPARFIGRQVRVSLRANELLVFDRHRVVARHPRLTRRYAYRDDLDHYLEILMVKPGALAGSTGLAQARAAGTFTDTHDAFWAAARTAHGDAAGTRALIEVLLLHRRMPHEAVLAGITATLNAGSSSPELVAIEARKAEHRPETLLDDEDLAELAVPGPGEQTAPGKPASTNVITLPIRNPVLDDNRPLPSVAAYDQLLRLRSSKGSA</sequence>